<evidence type="ECO:0000313" key="8">
    <source>
        <dbReference type="Proteomes" id="UP001595384"/>
    </source>
</evidence>
<protein>
    <recommendedName>
        <fullName evidence="5">[Ribosomal protein bS18]-alanine N-acetyltransferase</fullName>
        <ecNumber evidence="5">2.3.1.266</ecNumber>
    </recommendedName>
</protein>
<evidence type="ECO:0000256" key="1">
    <source>
        <dbReference type="ARBA" id="ARBA00005395"/>
    </source>
</evidence>
<dbReference type="Gene3D" id="3.40.630.30">
    <property type="match status" value="1"/>
</dbReference>
<feature type="domain" description="N-acetyltransferase" evidence="6">
    <location>
        <begin position="4"/>
        <end position="149"/>
    </location>
</feature>
<sequence length="155" mass="17641">MMTVRIVDFSDEYLDDVWAIEQKAHAHPWQMMSVFGWQSPMQCHRVLLLDGNVAGYYYAQNAVGDISLLNIAIDPVFQGQGLGAQLLQSLIDYAHQVRAENIFLEVRQSNSAAIHLYRKLGFVEQGTRMDYYPTHKGREAAVLMAYVLLPEDYDG</sequence>
<dbReference type="CDD" id="cd04301">
    <property type="entry name" value="NAT_SF"/>
    <property type="match status" value="1"/>
</dbReference>
<keyword evidence="7" id="KW-0689">Ribosomal protein</keyword>
<evidence type="ECO:0000259" key="6">
    <source>
        <dbReference type="PROSITE" id="PS51186"/>
    </source>
</evidence>
<keyword evidence="3 7" id="KW-0808">Transferase</keyword>
<comment type="similarity">
    <text evidence="1 5">Belongs to the acetyltransferase family. RimI subfamily.</text>
</comment>
<keyword evidence="2 5" id="KW-0963">Cytoplasm</keyword>
<keyword evidence="4 7" id="KW-0012">Acyltransferase</keyword>
<dbReference type="GO" id="GO:0008999">
    <property type="term" value="F:protein-N-terminal-alanine acetyltransferase activity"/>
    <property type="evidence" value="ECO:0007669"/>
    <property type="project" value="UniProtKB-EC"/>
</dbReference>
<dbReference type="GO" id="GO:0005840">
    <property type="term" value="C:ribosome"/>
    <property type="evidence" value="ECO:0007669"/>
    <property type="project" value="UniProtKB-KW"/>
</dbReference>
<comment type="catalytic activity">
    <reaction evidence="5">
        <text>N-terminal L-alanyl-[ribosomal protein bS18] + acetyl-CoA = N-terminal N(alpha)-acetyl-L-alanyl-[ribosomal protein bS18] + CoA + H(+)</text>
        <dbReference type="Rhea" id="RHEA:43756"/>
        <dbReference type="Rhea" id="RHEA-COMP:10676"/>
        <dbReference type="Rhea" id="RHEA-COMP:10677"/>
        <dbReference type="ChEBI" id="CHEBI:15378"/>
        <dbReference type="ChEBI" id="CHEBI:57287"/>
        <dbReference type="ChEBI" id="CHEBI:57288"/>
        <dbReference type="ChEBI" id="CHEBI:64718"/>
        <dbReference type="ChEBI" id="CHEBI:83683"/>
        <dbReference type="EC" id="2.3.1.266"/>
    </reaction>
</comment>
<dbReference type="NCBIfam" id="TIGR01575">
    <property type="entry name" value="rimI"/>
    <property type="match status" value="1"/>
</dbReference>
<dbReference type="InterPro" id="IPR000182">
    <property type="entry name" value="GNAT_dom"/>
</dbReference>
<comment type="function">
    <text evidence="5">Acetylates the N-terminal alanine of ribosomal protein bS18.</text>
</comment>
<reference evidence="8" key="1">
    <citation type="journal article" date="2019" name="Int. J. Syst. Evol. Microbiol.">
        <title>The Global Catalogue of Microorganisms (GCM) 10K type strain sequencing project: providing services to taxonomists for standard genome sequencing and annotation.</title>
        <authorList>
            <consortium name="The Broad Institute Genomics Platform"/>
            <consortium name="The Broad Institute Genome Sequencing Center for Infectious Disease"/>
            <person name="Wu L."/>
            <person name="Ma J."/>
        </authorList>
    </citation>
    <scope>NUCLEOTIDE SEQUENCE [LARGE SCALE GENOMIC DNA]</scope>
    <source>
        <strain evidence="8">KCTC 62784</strain>
    </source>
</reference>
<gene>
    <name evidence="7" type="primary">rimI</name>
    <name evidence="7" type="ORF">ACFODT_01295</name>
</gene>
<dbReference type="SUPFAM" id="SSF55729">
    <property type="entry name" value="Acyl-CoA N-acyltransferases (Nat)"/>
    <property type="match status" value="1"/>
</dbReference>
<accession>A0ABV7C835</accession>
<dbReference type="Proteomes" id="UP001595384">
    <property type="component" value="Unassembled WGS sequence"/>
</dbReference>
<dbReference type="PANTHER" id="PTHR43420">
    <property type="entry name" value="ACETYLTRANSFERASE"/>
    <property type="match status" value="1"/>
</dbReference>
<dbReference type="EC" id="2.3.1.266" evidence="5"/>
<keyword evidence="8" id="KW-1185">Reference proteome</keyword>
<dbReference type="RefSeq" id="WP_241967687.1">
    <property type="nucleotide sequence ID" value="NZ_AP024911.1"/>
</dbReference>
<dbReference type="EMBL" id="JBHRSE010000006">
    <property type="protein sequence ID" value="MFC3022475.1"/>
    <property type="molecule type" value="Genomic_DNA"/>
</dbReference>
<organism evidence="7 8">
    <name type="scientific">Vibrio zhugei</name>
    <dbReference type="NCBI Taxonomy" id="2479546"/>
    <lineage>
        <taxon>Bacteria</taxon>
        <taxon>Pseudomonadati</taxon>
        <taxon>Pseudomonadota</taxon>
        <taxon>Gammaproteobacteria</taxon>
        <taxon>Vibrionales</taxon>
        <taxon>Vibrionaceae</taxon>
        <taxon>Vibrio</taxon>
    </lineage>
</organism>
<evidence type="ECO:0000256" key="3">
    <source>
        <dbReference type="ARBA" id="ARBA00022679"/>
    </source>
</evidence>
<dbReference type="Pfam" id="PF00583">
    <property type="entry name" value="Acetyltransf_1"/>
    <property type="match status" value="1"/>
</dbReference>
<comment type="subcellular location">
    <subcellularLocation>
        <location evidence="5">Cytoplasm</location>
    </subcellularLocation>
</comment>
<proteinExistence type="inferred from homology"/>
<dbReference type="PANTHER" id="PTHR43420:SF12">
    <property type="entry name" value="N-ACETYLTRANSFERASE DOMAIN-CONTAINING PROTEIN"/>
    <property type="match status" value="1"/>
</dbReference>
<evidence type="ECO:0000256" key="4">
    <source>
        <dbReference type="ARBA" id="ARBA00023315"/>
    </source>
</evidence>
<comment type="caution">
    <text evidence="7">The sequence shown here is derived from an EMBL/GenBank/DDBJ whole genome shotgun (WGS) entry which is preliminary data.</text>
</comment>
<name>A0ABV7C835_9VIBR</name>
<dbReference type="InterPro" id="IPR006464">
    <property type="entry name" value="AcTrfase_RimI/Ard1"/>
</dbReference>
<dbReference type="InterPro" id="IPR050680">
    <property type="entry name" value="YpeA/RimI_acetyltransf"/>
</dbReference>
<dbReference type="PROSITE" id="PS51186">
    <property type="entry name" value="GNAT"/>
    <property type="match status" value="1"/>
</dbReference>
<evidence type="ECO:0000313" key="7">
    <source>
        <dbReference type="EMBL" id="MFC3022475.1"/>
    </source>
</evidence>
<keyword evidence="7" id="KW-0687">Ribonucleoprotein</keyword>
<evidence type="ECO:0000256" key="2">
    <source>
        <dbReference type="ARBA" id="ARBA00022490"/>
    </source>
</evidence>
<dbReference type="InterPro" id="IPR016181">
    <property type="entry name" value="Acyl_CoA_acyltransferase"/>
</dbReference>
<evidence type="ECO:0000256" key="5">
    <source>
        <dbReference type="RuleBase" id="RU363094"/>
    </source>
</evidence>